<dbReference type="Proteomes" id="UP000594263">
    <property type="component" value="Unplaced"/>
</dbReference>
<accession>A0A7N0T5X3</accession>
<dbReference type="Gramene" id="Kaladp0024s0092.1.v1.1">
    <property type="protein sequence ID" value="Kaladp0024s0092.1.v1.1"/>
    <property type="gene ID" value="Kaladp0024s0092.v1.1"/>
</dbReference>
<dbReference type="AlphaFoldDB" id="A0A7N0T5X3"/>
<organism evidence="1 2">
    <name type="scientific">Kalanchoe fedtschenkoi</name>
    <name type="common">Lavender scallops</name>
    <name type="synonym">South American air plant</name>
    <dbReference type="NCBI Taxonomy" id="63787"/>
    <lineage>
        <taxon>Eukaryota</taxon>
        <taxon>Viridiplantae</taxon>
        <taxon>Streptophyta</taxon>
        <taxon>Embryophyta</taxon>
        <taxon>Tracheophyta</taxon>
        <taxon>Spermatophyta</taxon>
        <taxon>Magnoliopsida</taxon>
        <taxon>eudicotyledons</taxon>
        <taxon>Gunneridae</taxon>
        <taxon>Pentapetalae</taxon>
        <taxon>Saxifragales</taxon>
        <taxon>Crassulaceae</taxon>
        <taxon>Kalanchoe</taxon>
    </lineage>
</organism>
<protein>
    <submittedName>
        <fullName evidence="1">Uncharacterized protein</fullName>
    </submittedName>
</protein>
<evidence type="ECO:0000313" key="2">
    <source>
        <dbReference type="Proteomes" id="UP000594263"/>
    </source>
</evidence>
<proteinExistence type="predicted"/>
<keyword evidence="2" id="KW-1185">Reference proteome</keyword>
<name>A0A7N0T5X3_KALFE</name>
<reference evidence="1" key="1">
    <citation type="submission" date="2021-01" db="UniProtKB">
        <authorList>
            <consortium name="EnsemblPlants"/>
        </authorList>
    </citation>
    <scope>IDENTIFICATION</scope>
</reference>
<sequence length="217" mass="23603">MIGPELSTRTRWPTLPSLALARGRQVMGRPSPSSLAPHQRRYAGRDSSILSCGFPWPPLILAPPGNGAPRWPRGIGGPTTHLDPCSASVPFPLPHSSRRRLESSLQDRFGGLGCHQLVPPATHDRPDLPARLQLKLIASTAAVLGLCRLTRYMVRLSFEWVVSCRLCLVITRSRAIGHSAAQLQKPASVATSFSVFRRNSAPSSPRLALRNACKEAL</sequence>
<dbReference type="EnsemblPlants" id="Kaladp0024s0092.1.v1.1">
    <property type="protein sequence ID" value="Kaladp0024s0092.1.v1.1"/>
    <property type="gene ID" value="Kaladp0024s0092.v1.1"/>
</dbReference>
<evidence type="ECO:0000313" key="1">
    <source>
        <dbReference type="EnsemblPlants" id="Kaladp0024s0092.1.v1.1"/>
    </source>
</evidence>